<dbReference type="InterPro" id="IPR012871">
    <property type="entry name" value="DUF1668_ORYSA"/>
</dbReference>
<reference evidence="1" key="1">
    <citation type="journal article" date="2018" name="DNA Res.">
        <title>Multiple hybrid de novo genome assembly of finger millet, an orphan allotetraploid crop.</title>
        <authorList>
            <person name="Hatakeyama M."/>
            <person name="Aluri S."/>
            <person name="Balachadran M.T."/>
            <person name="Sivarajan S.R."/>
            <person name="Patrignani A."/>
            <person name="Gruter S."/>
            <person name="Poveda L."/>
            <person name="Shimizu-Inatsugi R."/>
            <person name="Baeten J."/>
            <person name="Francoijs K.J."/>
            <person name="Nataraja K.N."/>
            <person name="Reddy Y.A.N."/>
            <person name="Phadnis S."/>
            <person name="Ravikumar R.L."/>
            <person name="Schlapbach R."/>
            <person name="Sreeman S.M."/>
            <person name="Shimizu K.K."/>
        </authorList>
    </citation>
    <scope>NUCLEOTIDE SEQUENCE</scope>
</reference>
<dbReference type="EMBL" id="BQKI01000001">
    <property type="protein sequence ID" value="GJM87021.1"/>
    <property type="molecule type" value="Genomic_DNA"/>
</dbReference>
<comment type="caution">
    <text evidence="1">The sequence shown here is derived from an EMBL/GenBank/DDBJ whole genome shotgun (WGS) entry which is preliminary data.</text>
</comment>
<evidence type="ECO:0000313" key="2">
    <source>
        <dbReference type="Proteomes" id="UP001054889"/>
    </source>
</evidence>
<name>A0AAV5BLB5_ELECO</name>
<protein>
    <submittedName>
        <fullName evidence="1">Uncharacterized protein</fullName>
    </submittedName>
</protein>
<sequence>MTPRFVHLVASSAIGIRRAYTLHVIDPSIFFHPTIRPSHGSTDYLNALEEFQLPPAAMTLQGPSQPGGYGAMDFMRLGEGRNKRVVAVDHKRRAILFDTASHAVSTLPALHAPKISPVSFPVGDSVYVLKTNPAPNEAHCFEALIHGRGPENRCRPDWYWHSLPRAASLRYQAPGSYDQDDPVFEDIFGHALVGGAHI</sequence>
<organism evidence="1 2">
    <name type="scientific">Eleusine coracana subsp. coracana</name>
    <dbReference type="NCBI Taxonomy" id="191504"/>
    <lineage>
        <taxon>Eukaryota</taxon>
        <taxon>Viridiplantae</taxon>
        <taxon>Streptophyta</taxon>
        <taxon>Embryophyta</taxon>
        <taxon>Tracheophyta</taxon>
        <taxon>Spermatophyta</taxon>
        <taxon>Magnoliopsida</taxon>
        <taxon>Liliopsida</taxon>
        <taxon>Poales</taxon>
        <taxon>Poaceae</taxon>
        <taxon>PACMAD clade</taxon>
        <taxon>Chloridoideae</taxon>
        <taxon>Cynodonteae</taxon>
        <taxon>Eleusininae</taxon>
        <taxon>Eleusine</taxon>
    </lineage>
</organism>
<dbReference type="Pfam" id="PF07893">
    <property type="entry name" value="DUF1668"/>
    <property type="match status" value="1"/>
</dbReference>
<dbReference type="PANTHER" id="PTHR33085">
    <property type="entry name" value="OS12G0113100 PROTEIN-RELATED"/>
    <property type="match status" value="1"/>
</dbReference>
<evidence type="ECO:0000313" key="1">
    <source>
        <dbReference type="EMBL" id="GJM87021.1"/>
    </source>
</evidence>
<dbReference type="PANTHER" id="PTHR33085:SF13">
    <property type="entry name" value="DUF295 DOMAIN-CONTAINING PROTEIN"/>
    <property type="match status" value="1"/>
</dbReference>
<dbReference type="AlphaFoldDB" id="A0AAV5BLB5"/>
<keyword evidence="2" id="KW-1185">Reference proteome</keyword>
<accession>A0AAV5BLB5</accession>
<proteinExistence type="predicted"/>
<reference evidence="1" key="2">
    <citation type="submission" date="2021-12" db="EMBL/GenBank/DDBJ databases">
        <title>Resequencing data analysis of finger millet.</title>
        <authorList>
            <person name="Hatakeyama M."/>
            <person name="Aluri S."/>
            <person name="Balachadran M.T."/>
            <person name="Sivarajan S.R."/>
            <person name="Poveda L."/>
            <person name="Shimizu-Inatsugi R."/>
            <person name="Schlapbach R."/>
            <person name="Sreeman S.M."/>
            <person name="Shimizu K.K."/>
        </authorList>
    </citation>
    <scope>NUCLEOTIDE SEQUENCE</scope>
</reference>
<dbReference type="Proteomes" id="UP001054889">
    <property type="component" value="Unassembled WGS sequence"/>
</dbReference>
<gene>
    <name evidence="1" type="primary">ga02932</name>
    <name evidence="1" type="ORF">PR202_ga02932</name>
</gene>